<name>A0A6C0GHM4_9BACT</name>
<dbReference type="AlphaFoldDB" id="A0A6C0GHM4"/>
<dbReference type="KEGG" id="rhoz:GXP67_12805"/>
<feature type="chain" id="PRO_5025377840" evidence="1">
    <location>
        <begin position="25"/>
        <end position="515"/>
    </location>
</feature>
<dbReference type="EMBL" id="CP048222">
    <property type="protein sequence ID" value="QHT67447.1"/>
    <property type="molecule type" value="Genomic_DNA"/>
</dbReference>
<keyword evidence="1" id="KW-0732">Signal</keyword>
<protein>
    <submittedName>
        <fullName evidence="2">Uncharacterized protein</fullName>
    </submittedName>
</protein>
<proteinExistence type="predicted"/>
<evidence type="ECO:0000313" key="3">
    <source>
        <dbReference type="Proteomes" id="UP000480178"/>
    </source>
</evidence>
<evidence type="ECO:0000313" key="2">
    <source>
        <dbReference type="EMBL" id="QHT67447.1"/>
    </source>
</evidence>
<accession>A0A6C0GHM4</accession>
<reference evidence="2 3" key="1">
    <citation type="submission" date="2020-01" db="EMBL/GenBank/DDBJ databases">
        <authorList>
            <person name="Kim M.K."/>
        </authorList>
    </citation>
    <scope>NUCLEOTIDE SEQUENCE [LARGE SCALE GENOMIC DNA]</scope>
    <source>
        <strain evidence="2 3">172606-1</strain>
    </source>
</reference>
<dbReference type="Proteomes" id="UP000480178">
    <property type="component" value="Chromosome"/>
</dbReference>
<sequence>MYRKIIVSMWVLFCLLAGSLSSYAQLDQVLRLEIAPEKPDGDNELFNVISMKEKGLLVSTQTIYPELGNHLWRIARYDTMLNKVWEKQYAIKSLFIPTKVYKNDDFLYVLLTQKESLKIAIFRLDFSNGEYEMIEGSTLAYIDVTHFKVLSNTAYIGGLVRYRPVVVAFNFFDKRSRVLPALYEPNSELDNLEIDNYENVVDVVTYNINRRKSNLIIRSFDYGGRMLKNITVESQKEKSLQTGKISSLNENEQFLIGNYSIRNSPYAQGMYMAKFNGDDQEFIKYFKFNDFENFFNFMKPRRKARVKNRIVKKREKGKEYQLRYRVLLHDIIEKDNQYILIGEAYFPQYRSSSIYGGMYSRSYNDRIFDGYKYTHAVVSGFDKQGNLLWDNCFEIQDYTSYDLEEIVKVAVDDEKIILVYPQDETLNTKLIKGNEVIKGKENYPIKTNYEGDKILDSEDVNVSEWYGKYFITWGQQEISNNKDAGVRNNRKVFYLNKITYNASEATMLHEDKERE</sequence>
<evidence type="ECO:0000256" key="1">
    <source>
        <dbReference type="SAM" id="SignalP"/>
    </source>
</evidence>
<organism evidence="2 3">
    <name type="scientific">Rhodocytophaga rosea</name>
    <dbReference type="NCBI Taxonomy" id="2704465"/>
    <lineage>
        <taxon>Bacteria</taxon>
        <taxon>Pseudomonadati</taxon>
        <taxon>Bacteroidota</taxon>
        <taxon>Cytophagia</taxon>
        <taxon>Cytophagales</taxon>
        <taxon>Rhodocytophagaceae</taxon>
        <taxon>Rhodocytophaga</taxon>
    </lineage>
</organism>
<gene>
    <name evidence="2" type="ORF">GXP67_12805</name>
</gene>
<dbReference type="RefSeq" id="WP_162443476.1">
    <property type="nucleotide sequence ID" value="NZ_CP048222.1"/>
</dbReference>
<keyword evidence="3" id="KW-1185">Reference proteome</keyword>
<feature type="signal peptide" evidence="1">
    <location>
        <begin position="1"/>
        <end position="24"/>
    </location>
</feature>